<evidence type="ECO:0000256" key="10">
    <source>
        <dbReference type="ARBA" id="ARBA00031691"/>
    </source>
</evidence>
<keyword evidence="18" id="KW-1185">Reference proteome</keyword>
<dbReference type="InterPro" id="IPR015421">
    <property type="entry name" value="PyrdxlP-dep_Trfase_major"/>
</dbReference>
<sequence length="406" mass="44154">MNFDLALDTALNRLHEEGRYRTFIDIERRQGQFPHAVWRRPDGLESDITVWCGNDYLGMGQHPAVLSAMHEALEATGAGSGGTRNISGTTLYHKALEAEIADLHGKEAALVFTSAYMANDATLQTLPKLFPGLAIVSDELNHASMIQGIRNGRGAKHVFRHNDIAHLREILEGLRGQPVLIAFESIYSMDGDFGPIEAICDLADEFGALTYIDEVHAVGMYGPRGAGVAERDGLMDRIDIINGTLGKAFGVFGGYIAGTAKMLDAVRSYAPGFIFTTSIPPAVAAGAAASIRHLKTDPGLREAHQRQARILKMRLKGLGLPIIDHGSHIVPVHVGNPVHCKMLSDMLLERHGIYVQPINFPTVPRGTERLRFTPSPVHGPKEIDALVRALDSLWGHCALNRADMSA</sequence>
<evidence type="ECO:0000256" key="14">
    <source>
        <dbReference type="RuleBase" id="RU003693"/>
    </source>
</evidence>
<dbReference type="PROSITE" id="PS00599">
    <property type="entry name" value="AA_TRANSFER_CLASS_2"/>
    <property type="match status" value="1"/>
</dbReference>
<dbReference type="PANTHER" id="PTHR13693:SF102">
    <property type="entry name" value="2-AMINO-3-KETOBUTYRATE COENZYME A LIGASE, MITOCHONDRIAL"/>
    <property type="match status" value="1"/>
</dbReference>
<feature type="domain" description="Aminotransferase class I/classII large" evidence="16">
    <location>
        <begin position="47"/>
        <end position="390"/>
    </location>
</feature>
<evidence type="ECO:0000256" key="5">
    <source>
        <dbReference type="ARBA" id="ARBA00013257"/>
    </source>
</evidence>
<evidence type="ECO:0000256" key="9">
    <source>
        <dbReference type="ARBA" id="ARBA00023315"/>
    </source>
</evidence>
<evidence type="ECO:0000256" key="4">
    <source>
        <dbReference type="ARBA" id="ARBA00011738"/>
    </source>
</evidence>
<dbReference type="Gene3D" id="3.40.640.10">
    <property type="entry name" value="Type I PLP-dependent aspartate aminotransferase-like (Major domain)"/>
    <property type="match status" value="1"/>
</dbReference>
<dbReference type="AlphaFoldDB" id="A0A8J8SLU0"/>
<evidence type="ECO:0000256" key="7">
    <source>
        <dbReference type="ARBA" id="ARBA00022898"/>
    </source>
</evidence>
<comment type="pathway">
    <text evidence="2 15">Porphyrin-containing compound metabolism; protoporphyrin-IX biosynthesis; 5-aminolevulinate from glycine: step 1/1.</text>
</comment>
<evidence type="ECO:0000256" key="11">
    <source>
        <dbReference type="ARBA" id="ARBA00031945"/>
    </source>
</evidence>
<reference evidence="17" key="1">
    <citation type="submission" date="2020-01" db="EMBL/GenBank/DDBJ databases">
        <authorList>
            <person name="Yang Y."/>
            <person name="Kwon Y.M."/>
        </authorList>
    </citation>
    <scope>NUCLEOTIDE SEQUENCE</scope>
    <source>
        <strain evidence="17">PG104</strain>
    </source>
</reference>
<evidence type="ECO:0000256" key="2">
    <source>
        <dbReference type="ARBA" id="ARBA00005029"/>
    </source>
</evidence>
<keyword evidence="6 15" id="KW-0808">Transferase</keyword>
<dbReference type="FunFam" id="3.40.640.10:FF:000006">
    <property type="entry name" value="5-aminolevulinate synthase, mitochondrial"/>
    <property type="match status" value="1"/>
</dbReference>
<dbReference type="CDD" id="cd06454">
    <property type="entry name" value="KBL_like"/>
    <property type="match status" value="1"/>
</dbReference>
<dbReference type="Proteomes" id="UP000679284">
    <property type="component" value="Chromosome"/>
</dbReference>
<name>A0A8J8SLU0_9RHOB</name>
<keyword evidence="9 15" id="KW-0012">Acyltransferase</keyword>
<evidence type="ECO:0000313" key="17">
    <source>
        <dbReference type="EMBL" id="QUS36837.1"/>
    </source>
</evidence>
<dbReference type="RefSeq" id="WP_211785062.1">
    <property type="nucleotide sequence ID" value="NZ_CP047289.1"/>
</dbReference>
<dbReference type="SUPFAM" id="SSF53383">
    <property type="entry name" value="PLP-dependent transferases"/>
    <property type="match status" value="1"/>
</dbReference>
<dbReference type="GO" id="GO:0003870">
    <property type="term" value="F:5-aminolevulinate synthase activity"/>
    <property type="evidence" value="ECO:0007669"/>
    <property type="project" value="UniProtKB-EC"/>
</dbReference>
<dbReference type="KEGG" id="fap:GR316_01655"/>
<dbReference type="InterPro" id="IPR015424">
    <property type="entry name" value="PyrdxlP-dep_Trfase"/>
</dbReference>
<evidence type="ECO:0000256" key="15">
    <source>
        <dbReference type="RuleBase" id="RU910713"/>
    </source>
</evidence>
<evidence type="ECO:0000256" key="12">
    <source>
        <dbReference type="ARBA" id="ARBA00032773"/>
    </source>
</evidence>
<evidence type="ECO:0000259" key="16">
    <source>
        <dbReference type="Pfam" id="PF00155"/>
    </source>
</evidence>
<protein>
    <recommendedName>
        <fullName evidence="5 15">5-aminolevulinate synthase</fullName>
        <ecNumber evidence="5 15">2.3.1.37</ecNumber>
    </recommendedName>
    <alternativeName>
        <fullName evidence="10 15">5-aminolevulinic acid synthase</fullName>
    </alternativeName>
    <alternativeName>
        <fullName evidence="11 15">Delta-ALA synthase</fullName>
    </alternativeName>
    <alternativeName>
        <fullName evidence="12 15">Delta-aminolevulinate synthase</fullName>
    </alternativeName>
</protein>
<keyword evidence="7 14" id="KW-0663">Pyridoxal phosphate</keyword>
<comment type="similarity">
    <text evidence="3 14">Belongs to the class-II pyridoxal-phosphate-dependent aminotransferase family.</text>
</comment>
<organism evidence="17 18">
    <name type="scientific">Falsirhodobacter algicola</name>
    <dbReference type="NCBI Taxonomy" id="2692330"/>
    <lineage>
        <taxon>Bacteria</taxon>
        <taxon>Pseudomonadati</taxon>
        <taxon>Pseudomonadota</taxon>
        <taxon>Alphaproteobacteria</taxon>
        <taxon>Rhodobacterales</taxon>
        <taxon>Paracoccaceae</taxon>
        <taxon>Falsirhodobacter</taxon>
    </lineage>
</organism>
<dbReference type="NCBIfam" id="TIGR01821">
    <property type="entry name" value="5aminolev_synth"/>
    <property type="match status" value="1"/>
</dbReference>
<dbReference type="InterPro" id="IPR001917">
    <property type="entry name" value="Aminotrans_II_pyridoxalP_BS"/>
</dbReference>
<dbReference type="GO" id="GO:0006782">
    <property type="term" value="P:protoporphyrinogen IX biosynthetic process"/>
    <property type="evidence" value="ECO:0007669"/>
    <property type="project" value="UniProtKB-UniRule"/>
</dbReference>
<evidence type="ECO:0000256" key="13">
    <source>
        <dbReference type="ARBA" id="ARBA00047654"/>
    </source>
</evidence>
<dbReference type="PANTHER" id="PTHR13693">
    <property type="entry name" value="CLASS II AMINOTRANSFERASE/8-AMINO-7-OXONONANOATE SYNTHASE"/>
    <property type="match status" value="1"/>
</dbReference>
<dbReference type="InterPro" id="IPR015422">
    <property type="entry name" value="PyrdxlP-dep_Trfase_small"/>
</dbReference>
<comment type="cofactor">
    <cofactor evidence="1 14">
        <name>pyridoxal 5'-phosphate</name>
        <dbReference type="ChEBI" id="CHEBI:597326"/>
    </cofactor>
</comment>
<dbReference type="Gene3D" id="3.90.1150.10">
    <property type="entry name" value="Aspartate Aminotransferase, domain 1"/>
    <property type="match status" value="1"/>
</dbReference>
<evidence type="ECO:0000256" key="1">
    <source>
        <dbReference type="ARBA" id="ARBA00001933"/>
    </source>
</evidence>
<dbReference type="UniPathway" id="UPA00251">
    <property type="reaction ID" value="UER00375"/>
</dbReference>
<proteinExistence type="inferred from homology"/>
<keyword evidence="8 15" id="KW-0350">Heme biosynthesis</keyword>
<accession>A0A8J8SLU0</accession>
<dbReference type="Pfam" id="PF00155">
    <property type="entry name" value="Aminotran_1_2"/>
    <property type="match status" value="1"/>
</dbReference>
<evidence type="ECO:0000256" key="8">
    <source>
        <dbReference type="ARBA" id="ARBA00023133"/>
    </source>
</evidence>
<dbReference type="GO" id="GO:0030170">
    <property type="term" value="F:pyridoxal phosphate binding"/>
    <property type="evidence" value="ECO:0007669"/>
    <property type="project" value="UniProtKB-UniRule"/>
</dbReference>
<evidence type="ECO:0000313" key="18">
    <source>
        <dbReference type="Proteomes" id="UP000679284"/>
    </source>
</evidence>
<dbReference type="InterPro" id="IPR010961">
    <property type="entry name" value="4pyrrol_synth_NH2levulA_synth"/>
</dbReference>
<dbReference type="EC" id="2.3.1.37" evidence="5 15"/>
<dbReference type="EMBL" id="CP047289">
    <property type="protein sequence ID" value="QUS36837.1"/>
    <property type="molecule type" value="Genomic_DNA"/>
</dbReference>
<dbReference type="InterPro" id="IPR050087">
    <property type="entry name" value="AON_synthase_class-II"/>
</dbReference>
<comment type="subunit">
    <text evidence="4">Homodimer.</text>
</comment>
<evidence type="ECO:0000256" key="3">
    <source>
        <dbReference type="ARBA" id="ARBA00008392"/>
    </source>
</evidence>
<evidence type="ECO:0000256" key="6">
    <source>
        <dbReference type="ARBA" id="ARBA00022679"/>
    </source>
</evidence>
<comment type="catalytic activity">
    <reaction evidence="13 15">
        <text>succinyl-CoA + glycine + H(+) = 5-aminolevulinate + CO2 + CoA</text>
        <dbReference type="Rhea" id="RHEA:12921"/>
        <dbReference type="ChEBI" id="CHEBI:15378"/>
        <dbReference type="ChEBI" id="CHEBI:16526"/>
        <dbReference type="ChEBI" id="CHEBI:57287"/>
        <dbReference type="ChEBI" id="CHEBI:57292"/>
        <dbReference type="ChEBI" id="CHEBI:57305"/>
        <dbReference type="ChEBI" id="CHEBI:356416"/>
        <dbReference type="EC" id="2.3.1.37"/>
    </reaction>
</comment>
<dbReference type="InterPro" id="IPR004839">
    <property type="entry name" value="Aminotransferase_I/II_large"/>
</dbReference>
<gene>
    <name evidence="17" type="primary">hemA</name>
    <name evidence="17" type="ORF">GR316_01655</name>
</gene>